<dbReference type="Gene3D" id="3.20.20.105">
    <property type="entry name" value="Queuine tRNA-ribosyltransferase-like"/>
    <property type="match status" value="1"/>
</dbReference>
<feature type="domain" description="tRNA-guanine(15) transglycosylase-like" evidence="5">
    <location>
        <begin position="54"/>
        <end position="415"/>
    </location>
</feature>
<dbReference type="NCBIfam" id="TIGR00430">
    <property type="entry name" value="Q_tRNA_tgt"/>
    <property type="match status" value="1"/>
</dbReference>
<dbReference type="NCBIfam" id="TIGR00449">
    <property type="entry name" value="tgt_general"/>
    <property type="match status" value="1"/>
</dbReference>
<evidence type="ECO:0000256" key="2">
    <source>
        <dbReference type="ARBA" id="ARBA00022679"/>
    </source>
</evidence>
<proteinExistence type="predicted"/>
<name>A0AAV9IYN0_CYACA</name>
<dbReference type="GO" id="GO:0006400">
    <property type="term" value="P:tRNA modification"/>
    <property type="evidence" value="ECO:0007669"/>
    <property type="project" value="InterPro"/>
</dbReference>
<evidence type="ECO:0000256" key="3">
    <source>
        <dbReference type="ARBA" id="ARBA00022694"/>
    </source>
</evidence>
<dbReference type="InterPro" id="IPR002616">
    <property type="entry name" value="tRNA_ribo_trans-like"/>
</dbReference>
<evidence type="ECO:0000313" key="7">
    <source>
        <dbReference type="Proteomes" id="UP001301350"/>
    </source>
</evidence>
<evidence type="ECO:0000256" key="1">
    <source>
        <dbReference type="ARBA" id="ARBA00022676"/>
    </source>
</evidence>
<gene>
    <name evidence="6" type="ORF">CDCA_CDCA12G3458</name>
</gene>
<reference evidence="6 7" key="1">
    <citation type="submission" date="2022-07" db="EMBL/GenBank/DDBJ databases">
        <title>Genome-wide signatures of adaptation to extreme environments.</title>
        <authorList>
            <person name="Cho C.H."/>
            <person name="Yoon H.S."/>
        </authorList>
    </citation>
    <scope>NUCLEOTIDE SEQUENCE [LARGE SCALE GENOMIC DNA]</scope>
    <source>
        <strain evidence="6 7">DBV 063 E5</strain>
    </source>
</reference>
<keyword evidence="7" id="KW-1185">Reference proteome</keyword>
<dbReference type="Pfam" id="PF01702">
    <property type="entry name" value="TGT"/>
    <property type="match status" value="1"/>
</dbReference>
<keyword evidence="4" id="KW-0479">Metal-binding</keyword>
<dbReference type="GO" id="GO:0046872">
    <property type="term" value="F:metal ion binding"/>
    <property type="evidence" value="ECO:0007669"/>
    <property type="project" value="UniProtKB-KW"/>
</dbReference>
<evidence type="ECO:0000256" key="4">
    <source>
        <dbReference type="ARBA" id="ARBA00022723"/>
    </source>
</evidence>
<evidence type="ECO:0000259" key="5">
    <source>
        <dbReference type="Pfam" id="PF01702"/>
    </source>
</evidence>
<sequence>MSAAVSPTLRRLQRKVWKWVIDPYTTPPPAEQFGPYERGDFFRFTVLHRSRRSRARVGQLHTPHGVVNTPNFVAVGTNAALKMVDQPRANDAGLELMFCNTFHLMLQPGADVVAAAGGLHRFMQRDRPLMTDSGGFQVFSLAHGSVYDELNMKTRKRELEGRLLRVTEDGATFRSYVDGRILTLTPESSVQAQKALGADIIIPLDELPPYHIEPEALRRSVYLSHRWEARSLQEHLRDVRQQAMYCVVHGGVDESLRRLSAEYLTALPFDGIGIGGSLGKDRQELIALLQFLMPLLPADKPNHLLGIADMESIEQAVPLGVDTFDSCYPTRLGRHGTLLTRSRGRVRIRSRQWERVFEPVDEGCGGFVSRHHTLAYLHHLWRAHEPLAAALLTLHNIQYMCDEMRRLRERILDDAL</sequence>
<dbReference type="PANTHER" id="PTHR43468:SF1">
    <property type="entry name" value="TRNA-GUANOSINE(34) QUEUINE TRANSGLYCOSYLASE"/>
    <property type="match status" value="1"/>
</dbReference>
<evidence type="ECO:0000313" key="6">
    <source>
        <dbReference type="EMBL" id="KAK4537433.1"/>
    </source>
</evidence>
<protein>
    <recommendedName>
        <fullName evidence="5">tRNA-guanine(15) transglycosylase-like domain-containing protein</fullName>
    </recommendedName>
</protein>
<dbReference type="SUPFAM" id="SSF51713">
    <property type="entry name" value="tRNA-guanine transglycosylase"/>
    <property type="match status" value="1"/>
</dbReference>
<dbReference type="InterPro" id="IPR004803">
    <property type="entry name" value="TGT"/>
</dbReference>
<comment type="caution">
    <text evidence="6">The sequence shown here is derived from an EMBL/GenBank/DDBJ whole genome shotgun (WGS) entry which is preliminary data.</text>
</comment>
<accession>A0AAV9IYN0</accession>
<dbReference type="EMBL" id="JANCYW010000012">
    <property type="protein sequence ID" value="KAK4537433.1"/>
    <property type="molecule type" value="Genomic_DNA"/>
</dbReference>
<dbReference type="GO" id="GO:0008479">
    <property type="term" value="F:tRNA-guanosine(34) queuine transglycosylase activity"/>
    <property type="evidence" value="ECO:0007669"/>
    <property type="project" value="InterPro"/>
</dbReference>
<dbReference type="AlphaFoldDB" id="A0AAV9IYN0"/>
<dbReference type="Proteomes" id="UP001301350">
    <property type="component" value="Unassembled WGS sequence"/>
</dbReference>
<organism evidence="6 7">
    <name type="scientific">Cyanidium caldarium</name>
    <name type="common">Red alga</name>
    <dbReference type="NCBI Taxonomy" id="2771"/>
    <lineage>
        <taxon>Eukaryota</taxon>
        <taxon>Rhodophyta</taxon>
        <taxon>Bangiophyceae</taxon>
        <taxon>Cyanidiales</taxon>
        <taxon>Cyanidiaceae</taxon>
        <taxon>Cyanidium</taxon>
    </lineage>
</organism>
<dbReference type="InterPro" id="IPR036511">
    <property type="entry name" value="TGT-like_sf"/>
</dbReference>
<keyword evidence="3" id="KW-0819">tRNA processing</keyword>
<keyword evidence="2" id="KW-0808">Transferase</keyword>
<dbReference type="PANTHER" id="PTHR43468">
    <property type="match status" value="1"/>
</dbReference>
<keyword evidence="1" id="KW-0328">Glycosyltransferase</keyword>